<dbReference type="OMA" id="VNASEWK"/>
<dbReference type="Gene3D" id="3.30.530.20">
    <property type="match status" value="1"/>
</dbReference>
<dbReference type="eggNOG" id="ENOG502SKFA">
    <property type="taxonomic scope" value="Eukaryota"/>
</dbReference>
<dbReference type="InterPro" id="IPR023393">
    <property type="entry name" value="START-like_dom_sf"/>
</dbReference>
<dbReference type="EMBL" id="GL376636">
    <property type="status" value="NOT_ANNOTATED_CDS"/>
    <property type="molecule type" value="Genomic_DNA"/>
</dbReference>
<dbReference type="AlphaFoldDB" id="K3W6A8"/>
<keyword evidence="2" id="KW-1185">Reference proteome</keyword>
<dbReference type="PANTHER" id="PTHR13510">
    <property type="entry name" value="FYVE-FINGER-CONTAINING RAB5 EFFECTOR PROTEIN RABENOSYN-5-RELATED"/>
    <property type="match status" value="1"/>
</dbReference>
<dbReference type="InParanoid" id="K3W6A8"/>
<dbReference type="Proteomes" id="UP000019132">
    <property type="component" value="Unassembled WGS sequence"/>
</dbReference>
<protein>
    <recommendedName>
        <fullName evidence="3">FYVE-type domain-containing protein</fullName>
    </recommendedName>
</protein>
<dbReference type="VEuPathDB" id="FungiDB:PYU1_G000499"/>
<accession>K3W6A8</accession>
<dbReference type="EnsemblProtists" id="PYU1_T000499">
    <property type="protein sequence ID" value="PYU1_T000499"/>
    <property type="gene ID" value="PYU1_G000499"/>
</dbReference>
<dbReference type="InterPro" id="IPR052727">
    <property type="entry name" value="Rab4/Rab5_effector"/>
</dbReference>
<proteinExistence type="predicted"/>
<evidence type="ECO:0000313" key="2">
    <source>
        <dbReference type="Proteomes" id="UP000019132"/>
    </source>
</evidence>
<organism evidence="1 2">
    <name type="scientific">Globisporangium ultimum (strain ATCC 200006 / CBS 805.95 / DAOM BR144)</name>
    <name type="common">Pythium ultimum</name>
    <dbReference type="NCBI Taxonomy" id="431595"/>
    <lineage>
        <taxon>Eukaryota</taxon>
        <taxon>Sar</taxon>
        <taxon>Stramenopiles</taxon>
        <taxon>Oomycota</taxon>
        <taxon>Peronosporomycetes</taxon>
        <taxon>Pythiales</taxon>
        <taxon>Pythiaceae</taxon>
        <taxon>Globisporangium</taxon>
    </lineage>
</organism>
<sequence>MKFPLPPNTFPALNLTPDDSAALQGVADFFVQDTIKQYYEHIEVDGGVVDMKRWKKIKQREDVRVYRERSAMAVPQADDIGHNGDAPIKGVSQTMPLMLTVGTIQGNLDDVMYGALNPTTDAMKLKSAYVEDGFCDWAVLASIIKPTPDDPFRELSIKWTIKRHPFLVATVLRTRDTVYIESIGVTTSPNKGERIGYHLQHSIELPEIRELIDLNIVRAKISFCHLFRQRKENVVEVFVRGLICPMGDAPASLAALTSAEVSVSLWKNVQCAQMKKLAWLTRTDRSSSTATQSQSSGCGVCTRSLKPTGLSRMKSSSGKDTTCRICLDRLCSKCSVTHTMYFTTKYSDEVMQRKATFCISCIQRANQLPAAHIATSDILDPDMSFSDFSIISNRLSKDSNSSLVSTEQSLYGSQMH</sequence>
<dbReference type="PANTHER" id="PTHR13510:SF44">
    <property type="entry name" value="RABENOSYN-5"/>
    <property type="match status" value="1"/>
</dbReference>
<reference evidence="1" key="3">
    <citation type="submission" date="2015-02" db="UniProtKB">
        <authorList>
            <consortium name="EnsemblProtists"/>
        </authorList>
    </citation>
    <scope>IDENTIFICATION</scope>
    <source>
        <strain evidence="1">DAOM BR144</strain>
    </source>
</reference>
<name>K3W6A8_GLOUD</name>
<reference evidence="2" key="2">
    <citation type="submission" date="2010-04" db="EMBL/GenBank/DDBJ databases">
        <authorList>
            <person name="Buell R."/>
            <person name="Hamilton J."/>
            <person name="Hostetler J."/>
        </authorList>
    </citation>
    <scope>NUCLEOTIDE SEQUENCE [LARGE SCALE GENOMIC DNA]</scope>
    <source>
        <strain evidence="2">DAOM:BR144</strain>
    </source>
</reference>
<dbReference type="HOGENOM" id="CLU_015303_0_1_1"/>
<evidence type="ECO:0008006" key="3">
    <source>
        <dbReference type="Google" id="ProtNLM"/>
    </source>
</evidence>
<evidence type="ECO:0000313" key="1">
    <source>
        <dbReference type="EnsemblProtists" id="PYU1_T000499"/>
    </source>
</evidence>
<reference evidence="2" key="1">
    <citation type="journal article" date="2010" name="Genome Biol.">
        <title>Genome sequence of the necrotrophic plant pathogen Pythium ultimum reveals original pathogenicity mechanisms and effector repertoire.</title>
        <authorList>
            <person name="Levesque C.A."/>
            <person name="Brouwer H."/>
            <person name="Cano L."/>
            <person name="Hamilton J.P."/>
            <person name="Holt C."/>
            <person name="Huitema E."/>
            <person name="Raffaele S."/>
            <person name="Robideau G.P."/>
            <person name="Thines M."/>
            <person name="Win J."/>
            <person name="Zerillo M.M."/>
            <person name="Beakes G.W."/>
            <person name="Boore J.L."/>
            <person name="Busam D."/>
            <person name="Dumas B."/>
            <person name="Ferriera S."/>
            <person name="Fuerstenberg S.I."/>
            <person name="Gachon C.M."/>
            <person name="Gaulin E."/>
            <person name="Govers F."/>
            <person name="Grenville-Briggs L."/>
            <person name="Horner N."/>
            <person name="Hostetler J."/>
            <person name="Jiang R.H."/>
            <person name="Johnson J."/>
            <person name="Krajaejun T."/>
            <person name="Lin H."/>
            <person name="Meijer H.J."/>
            <person name="Moore B."/>
            <person name="Morris P."/>
            <person name="Phuntmart V."/>
            <person name="Puiu D."/>
            <person name="Shetty J."/>
            <person name="Stajich J.E."/>
            <person name="Tripathy S."/>
            <person name="Wawra S."/>
            <person name="van West P."/>
            <person name="Whitty B.R."/>
            <person name="Coutinho P.M."/>
            <person name="Henrissat B."/>
            <person name="Martin F."/>
            <person name="Thomas P.D."/>
            <person name="Tyler B.M."/>
            <person name="De Vries R.P."/>
            <person name="Kamoun S."/>
            <person name="Yandell M."/>
            <person name="Tisserat N."/>
            <person name="Buell C.R."/>
        </authorList>
    </citation>
    <scope>NUCLEOTIDE SEQUENCE</scope>
    <source>
        <strain evidence="2">DAOM:BR144</strain>
    </source>
</reference>